<keyword evidence="2" id="KW-0732">Signal</keyword>
<feature type="signal peptide" evidence="2">
    <location>
        <begin position="1"/>
        <end position="28"/>
    </location>
</feature>
<evidence type="ECO:0000259" key="3">
    <source>
        <dbReference type="Pfam" id="PF03330"/>
    </source>
</evidence>
<name>A1ALA0_PELPD</name>
<dbReference type="NCBIfam" id="TIGR00413">
    <property type="entry name" value="rlpA"/>
    <property type="match status" value="1"/>
</dbReference>
<evidence type="ECO:0000313" key="4">
    <source>
        <dbReference type="EMBL" id="ABK98120.1"/>
    </source>
</evidence>
<dbReference type="EMBL" id="CP000482">
    <property type="protein sequence ID" value="ABK98120.1"/>
    <property type="molecule type" value="Genomic_DNA"/>
</dbReference>
<dbReference type="STRING" id="338966.Ppro_0489"/>
<dbReference type="InterPro" id="IPR009009">
    <property type="entry name" value="RlpA-like_DPBB"/>
</dbReference>
<dbReference type="Gene3D" id="2.40.40.10">
    <property type="entry name" value="RlpA-like domain"/>
    <property type="match status" value="1"/>
</dbReference>
<evidence type="ECO:0000256" key="1">
    <source>
        <dbReference type="RuleBase" id="RU003495"/>
    </source>
</evidence>
<dbReference type="Proteomes" id="UP000006732">
    <property type="component" value="Chromosome"/>
</dbReference>
<evidence type="ECO:0000256" key="2">
    <source>
        <dbReference type="SAM" id="SignalP"/>
    </source>
</evidence>
<feature type="domain" description="RlpA-like protein double-psi beta-barrel" evidence="3">
    <location>
        <begin position="66"/>
        <end position="152"/>
    </location>
</feature>
<comment type="similarity">
    <text evidence="1">Belongs to the RlpA family.</text>
</comment>
<dbReference type="AlphaFoldDB" id="A1ALA0"/>
<dbReference type="eggNOG" id="COG0797">
    <property type="taxonomic scope" value="Bacteria"/>
</dbReference>
<dbReference type="Pfam" id="PF03330">
    <property type="entry name" value="DPBB_1"/>
    <property type="match status" value="1"/>
</dbReference>
<gene>
    <name evidence="4" type="ordered locus">Ppro_0489</name>
</gene>
<feature type="chain" id="PRO_5002631966" evidence="2">
    <location>
        <begin position="29"/>
        <end position="161"/>
    </location>
</feature>
<dbReference type="CDD" id="cd22268">
    <property type="entry name" value="DPBB_RlpA-like"/>
    <property type="match status" value="1"/>
</dbReference>
<protein>
    <submittedName>
        <fullName evidence="4">Rare lipoprotein A</fullName>
    </submittedName>
</protein>
<dbReference type="InterPro" id="IPR036908">
    <property type="entry name" value="RlpA-like_sf"/>
</dbReference>
<keyword evidence="4" id="KW-0449">Lipoprotein</keyword>
<organism evidence="4 5">
    <name type="scientific">Pelobacter propionicus (strain DSM 2379 / NBRC 103807 / OttBd1)</name>
    <dbReference type="NCBI Taxonomy" id="338966"/>
    <lineage>
        <taxon>Bacteria</taxon>
        <taxon>Pseudomonadati</taxon>
        <taxon>Thermodesulfobacteriota</taxon>
        <taxon>Desulfuromonadia</taxon>
        <taxon>Desulfuromonadales</taxon>
        <taxon>Desulfuromonadaceae</taxon>
        <taxon>Pelobacter</taxon>
    </lineage>
</organism>
<keyword evidence="5" id="KW-1185">Reference proteome</keyword>
<dbReference type="InterPro" id="IPR012997">
    <property type="entry name" value="RplA"/>
</dbReference>
<dbReference type="PANTHER" id="PTHR34183:SF8">
    <property type="entry name" value="ENDOLYTIC PEPTIDOGLYCAN TRANSGLYCOSYLASE RLPA-RELATED"/>
    <property type="match status" value="1"/>
</dbReference>
<dbReference type="SUPFAM" id="SSF50685">
    <property type="entry name" value="Barwin-like endoglucanases"/>
    <property type="match status" value="1"/>
</dbReference>
<reference evidence="4 5" key="1">
    <citation type="submission" date="2006-10" db="EMBL/GenBank/DDBJ databases">
        <title>Complete sequence of chromosome of Pelobacter propionicus DSM 2379.</title>
        <authorList>
            <consortium name="US DOE Joint Genome Institute"/>
            <person name="Copeland A."/>
            <person name="Lucas S."/>
            <person name="Lapidus A."/>
            <person name="Barry K."/>
            <person name="Detter J.C."/>
            <person name="Glavina del Rio T."/>
            <person name="Hammon N."/>
            <person name="Israni S."/>
            <person name="Dalin E."/>
            <person name="Tice H."/>
            <person name="Pitluck S."/>
            <person name="Saunders E."/>
            <person name="Brettin T."/>
            <person name="Bruce D."/>
            <person name="Han C."/>
            <person name="Tapia R."/>
            <person name="Schmutz J."/>
            <person name="Larimer F."/>
            <person name="Land M."/>
            <person name="Hauser L."/>
            <person name="Kyrpides N."/>
            <person name="Kim E."/>
            <person name="Lovley D."/>
            <person name="Richardson P."/>
        </authorList>
    </citation>
    <scope>NUCLEOTIDE SEQUENCE [LARGE SCALE GENOMIC DNA]</scope>
    <source>
        <strain evidence="5">DSM 2379 / NBRC 103807 / OttBd1</strain>
    </source>
</reference>
<proteinExistence type="inferred from homology"/>
<accession>A1ALA0</accession>
<dbReference type="PANTHER" id="PTHR34183">
    <property type="entry name" value="ENDOLYTIC PEPTIDOGLYCAN TRANSGLYCOSYLASE RLPA"/>
    <property type="match status" value="1"/>
</dbReference>
<sequence>MFSLRHLKTLVFPLCAFMSLAPAGTARAEQGSKGVTAPRSNDSSSPITSLLEGLVHKASPLQPVIGLATYYAKRFEGRRTSSGHRYHPDLMTAAHHSLPLGTVVRVVNPATKQEVHVTVNDRCARKSFHFIDLSRAAAQKIGLWRRGSMKVVIIPLLEEPV</sequence>
<evidence type="ECO:0000313" key="5">
    <source>
        <dbReference type="Proteomes" id="UP000006732"/>
    </source>
</evidence>
<dbReference type="HOGENOM" id="CLU_1642132_0_0_7"/>
<dbReference type="KEGG" id="ppd:Ppro_0489"/>